<evidence type="ECO:0000313" key="2">
    <source>
        <dbReference type="EMBL" id="TVO37373.1"/>
    </source>
</evidence>
<dbReference type="SUPFAM" id="SSF51306">
    <property type="entry name" value="LexA/Signal peptidase"/>
    <property type="match status" value="1"/>
</dbReference>
<evidence type="ECO:0000313" key="3">
    <source>
        <dbReference type="Proteomes" id="UP000319828"/>
    </source>
</evidence>
<accession>A0A557P9P0</accession>
<dbReference type="Pfam" id="PF01381">
    <property type="entry name" value="HTH_3"/>
    <property type="match status" value="1"/>
</dbReference>
<dbReference type="InterPro" id="IPR001387">
    <property type="entry name" value="Cro/C1-type_HTH"/>
</dbReference>
<dbReference type="InterPro" id="IPR050077">
    <property type="entry name" value="LexA_repressor"/>
</dbReference>
<dbReference type="PANTHER" id="PTHR33516:SF2">
    <property type="entry name" value="LEXA REPRESSOR-RELATED"/>
    <property type="match status" value="1"/>
</dbReference>
<dbReference type="RefSeq" id="WP_144387884.1">
    <property type="nucleotide sequence ID" value="NZ_CANNCB010000017.1"/>
</dbReference>
<dbReference type="Gene3D" id="2.10.109.10">
    <property type="entry name" value="Umud Fragment, subunit A"/>
    <property type="match status" value="1"/>
</dbReference>
<dbReference type="AlphaFoldDB" id="A0A557P9P0"/>
<dbReference type="SMART" id="SM00530">
    <property type="entry name" value="HTH_XRE"/>
    <property type="match status" value="1"/>
</dbReference>
<protein>
    <submittedName>
        <fullName evidence="2">Helix-turn-helix domain-containing protein</fullName>
    </submittedName>
</protein>
<comment type="caution">
    <text evidence="2">The sequence shown here is derived from an EMBL/GenBank/DDBJ whole genome shotgun (WGS) entry which is preliminary data.</text>
</comment>
<gene>
    <name evidence="2" type="ORF">FOF44_07125</name>
</gene>
<dbReference type="Gene3D" id="1.10.260.40">
    <property type="entry name" value="lambda repressor-like DNA-binding domains"/>
    <property type="match status" value="1"/>
</dbReference>
<dbReference type="PROSITE" id="PS50943">
    <property type="entry name" value="HTH_CROC1"/>
    <property type="match status" value="1"/>
</dbReference>
<dbReference type="EMBL" id="VMKJ01000010">
    <property type="protein sequence ID" value="TVO37373.1"/>
    <property type="molecule type" value="Genomic_DNA"/>
</dbReference>
<dbReference type="InterPro" id="IPR015927">
    <property type="entry name" value="Peptidase_S24_S26A/B/C"/>
</dbReference>
<dbReference type="PANTHER" id="PTHR33516">
    <property type="entry name" value="LEXA REPRESSOR"/>
    <property type="match status" value="1"/>
</dbReference>
<reference evidence="2 3" key="1">
    <citation type="submission" date="2019-07" db="EMBL/GenBank/DDBJ databases">
        <title>The draft genome sequence of Vibrio algivorus M1486.</title>
        <authorList>
            <person name="Meng X."/>
        </authorList>
    </citation>
    <scope>NUCLEOTIDE SEQUENCE [LARGE SCALE GENOMIC DNA]</scope>
    <source>
        <strain evidence="2 3">M1486</strain>
    </source>
</reference>
<feature type="domain" description="HTH cro/C1-type" evidence="1">
    <location>
        <begin position="13"/>
        <end position="67"/>
    </location>
</feature>
<dbReference type="OrthoDB" id="9791537at2"/>
<dbReference type="SUPFAM" id="SSF47413">
    <property type="entry name" value="lambda repressor-like DNA-binding domains"/>
    <property type="match status" value="1"/>
</dbReference>
<sequence>MSMNKKQEVGLRLKQFRESVGISQKTLAERCGWGASRIGNYEAGVRSINLDDAEILAKNLHIQPYQIMFDENEIRAQRNIEPIEVQPTYQNNFPVLSAVQAGQWTEACEPYTLGDIEEWHETTVRTSPRSFWLRVQGESMTSPIGLSIPEGTLVLIDTEKTYENKSLVVAKLTDVNEATFKQYISDSGRTFLKPLNPNYPILSINENCRIIGVAVDAKLKLT</sequence>
<dbReference type="InterPro" id="IPR010982">
    <property type="entry name" value="Lambda_DNA-bd_dom_sf"/>
</dbReference>
<dbReference type="InterPro" id="IPR039418">
    <property type="entry name" value="LexA-like"/>
</dbReference>
<evidence type="ECO:0000259" key="1">
    <source>
        <dbReference type="PROSITE" id="PS50943"/>
    </source>
</evidence>
<dbReference type="GO" id="GO:0003677">
    <property type="term" value="F:DNA binding"/>
    <property type="evidence" value="ECO:0007669"/>
    <property type="project" value="InterPro"/>
</dbReference>
<proteinExistence type="predicted"/>
<dbReference type="CDD" id="cd00093">
    <property type="entry name" value="HTH_XRE"/>
    <property type="match status" value="1"/>
</dbReference>
<dbReference type="CDD" id="cd06529">
    <property type="entry name" value="S24_LexA-like"/>
    <property type="match status" value="1"/>
</dbReference>
<dbReference type="Pfam" id="PF00717">
    <property type="entry name" value="Peptidase_S24"/>
    <property type="match status" value="1"/>
</dbReference>
<dbReference type="InterPro" id="IPR036286">
    <property type="entry name" value="LexA/Signal_pep-like_sf"/>
</dbReference>
<organism evidence="2 3">
    <name type="scientific">Vibrio algivorus</name>
    <dbReference type="NCBI Taxonomy" id="1667024"/>
    <lineage>
        <taxon>Bacteria</taxon>
        <taxon>Pseudomonadati</taxon>
        <taxon>Pseudomonadota</taxon>
        <taxon>Gammaproteobacteria</taxon>
        <taxon>Vibrionales</taxon>
        <taxon>Vibrionaceae</taxon>
        <taxon>Vibrio</taxon>
    </lineage>
</organism>
<name>A0A557P9P0_9VIBR</name>
<dbReference type="Proteomes" id="UP000319828">
    <property type="component" value="Unassembled WGS sequence"/>
</dbReference>